<name>A0ABT9AXI4_9GAMM</name>
<organism evidence="3 4">
    <name type="scientific">Providencia huashanensis</name>
    <dbReference type="NCBI Taxonomy" id="3037798"/>
    <lineage>
        <taxon>Bacteria</taxon>
        <taxon>Pseudomonadati</taxon>
        <taxon>Pseudomonadota</taxon>
        <taxon>Gammaproteobacteria</taxon>
        <taxon>Enterobacterales</taxon>
        <taxon>Morganellaceae</taxon>
        <taxon>Providencia</taxon>
    </lineage>
</organism>
<dbReference type="InterPro" id="IPR008966">
    <property type="entry name" value="Adhesion_dom_sf"/>
</dbReference>
<dbReference type="Proteomes" id="UP001176478">
    <property type="component" value="Unassembled WGS sequence"/>
</dbReference>
<dbReference type="SUPFAM" id="SSF49401">
    <property type="entry name" value="Bacterial adhesins"/>
    <property type="match status" value="1"/>
</dbReference>
<dbReference type="Gene3D" id="2.60.40.1090">
    <property type="entry name" value="Fimbrial-type adhesion domain"/>
    <property type="match status" value="1"/>
</dbReference>
<dbReference type="InterPro" id="IPR000259">
    <property type="entry name" value="Adhesion_dom_fimbrial"/>
</dbReference>
<dbReference type="InterPro" id="IPR036937">
    <property type="entry name" value="Adhesion_dom_fimbrial_sf"/>
</dbReference>
<evidence type="ECO:0000259" key="2">
    <source>
        <dbReference type="Pfam" id="PF00419"/>
    </source>
</evidence>
<reference evidence="3" key="1">
    <citation type="submission" date="2023-07" db="EMBL/GenBank/DDBJ databases">
        <authorList>
            <person name="Yang W."/>
            <person name="Chen J."/>
            <person name="Ji P."/>
            <person name="Hu F."/>
        </authorList>
    </citation>
    <scope>NUCLEOTIDE SEQUENCE</scope>
    <source>
        <strain evidence="3">CRE-138-0111</strain>
    </source>
</reference>
<protein>
    <submittedName>
        <fullName evidence="3">Fimbrial protein</fullName>
    </submittedName>
</protein>
<comment type="caution">
    <text evidence="3">The sequence shown here is derived from an EMBL/GenBank/DDBJ whole genome shotgun (WGS) entry which is preliminary data.</text>
</comment>
<proteinExistence type="predicted"/>
<dbReference type="PANTHER" id="PTHR33420:SF26">
    <property type="entry name" value="FIMBRIAL SUBUNIT"/>
    <property type="match status" value="1"/>
</dbReference>
<evidence type="ECO:0000256" key="1">
    <source>
        <dbReference type="SAM" id="SignalP"/>
    </source>
</evidence>
<dbReference type="InterPro" id="IPR050263">
    <property type="entry name" value="Bact_Fimbrial_Adh_Pro"/>
</dbReference>
<feature type="chain" id="PRO_5046784263" evidence="1">
    <location>
        <begin position="23"/>
        <end position="206"/>
    </location>
</feature>
<evidence type="ECO:0000313" key="4">
    <source>
        <dbReference type="Proteomes" id="UP001176478"/>
    </source>
</evidence>
<dbReference type="EMBL" id="JAUQTG010000013">
    <property type="protein sequence ID" value="MDO7858292.1"/>
    <property type="molecule type" value="Genomic_DNA"/>
</dbReference>
<dbReference type="Pfam" id="PF00419">
    <property type="entry name" value="Fimbrial"/>
    <property type="match status" value="1"/>
</dbReference>
<reference evidence="3" key="2">
    <citation type="journal article" date="2024" name="Int. J. Antimicrob. Agents">
        <title>Identification of a novel Providencia species showing multi-drug-resistant in three patients with hospital-acquired infection.</title>
        <authorList>
            <person name="Yang W."/>
            <person name="Chen J."/>
            <person name="Yang F."/>
            <person name="Ji P."/>
            <person name="Shen S."/>
            <person name="Yin D."/>
            <person name="Hu F."/>
        </authorList>
    </citation>
    <scope>NUCLEOTIDE SEQUENCE</scope>
    <source>
        <strain evidence="3">CRE-138-0111</strain>
    </source>
</reference>
<evidence type="ECO:0000313" key="3">
    <source>
        <dbReference type="EMBL" id="MDO7858292.1"/>
    </source>
</evidence>
<sequence length="206" mass="22667">MNHFGIIVMVLSGMIFAPIASAQNQNSRAQSQFKGTVTMGGSIIESPCAIDADSRDQSVNITTVPVSQIINDRESPASNFSIRLINCVLTPATPGTPNWQTFNITFDGPTDGRSFDVFGHANGLSIKISDMAGNIAIPGKPMPSLPITVGDSILHYNVRVVPNNKRLKPGNYQTTIRFKMDYYWVITKGLLWLCYLKVKIKYLITQ</sequence>
<gene>
    <name evidence="3" type="ORF">Q5E86_18505</name>
</gene>
<keyword evidence="4" id="KW-1185">Reference proteome</keyword>
<feature type="domain" description="Fimbrial-type adhesion" evidence="2">
    <location>
        <begin position="39"/>
        <end position="182"/>
    </location>
</feature>
<feature type="signal peptide" evidence="1">
    <location>
        <begin position="1"/>
        <end position="22"/>
    </location>
</feature>
<keyword evidence="1" id="KW-0732">Signal</keyword>
<accession>A0ABT9AXI4</accession>
<dbReference type="PANTHER" id="PTHR33420">
    <property type="entry name" value="FIMBRIAL SUBUNIT ELFA-RELATED"/>
    <property type="match status" value="1"/>
</dbReference>